<dbReference type="Gene3D" id="3.40.50.2000">
    <property type="entry name" value="Glycogen Phosphorylase B"/>
    <property type="match status" value="2"/>
</dbReference>
<dbReference type="PANTHER" id="PTHR12526">
    <property type="entry name" value="GLYCOSYLTRANSFERASE"/>
    <property type="match status" value="1"/>
</dbReference>
<reference evidence="1" key="2">
    <citation type="submission" date="2020-09" db="EMBL/GenBank/DDBJ databases">
        <authorList>
            <person name="Sun Q."/>
            <person name="Zhou Y."/>
        </authorList>
    </citation>
    <scope>NUCLEOTIDE SEQUENCE</scope>
    <source>
        <strain evidence="1">CGMCC 1.15448</strain>
    </source>
</reference>
<comment type="caution">
    <text evidence="1">The sequence shown here is derived from an EMBL/GenBank/DDBJ whole genome shotgun (WGS) entry which is preliminary data.</text>
</comment>
<dbReference type="SUPFAM" id="SSF53756">
    <property type="entry name" value="UDP-Glycosyltransferase/glycogen phosphorylase"/>
    <property type="match status" value="1"/>
</dbReference>
<evidence type="ECO:0000313" key="2">
    <source>
        <dbReference type="Proteomes" id="UP000607559"/>
    </source>
</evidence>
<dbReference type="RefSeq" id="WP_188934060.1">
    <property type="nucleotide sequence ID" value="NZ_BMJC01000004.1"/>
</dbReference>
<keyword evidence="2" id="KW-1185">Reference proteome</keyword>
<name>A0A8J2XSE0_9BACT</name>
<dbReference type="GO" id="GO:0016740">
    <property type="term" value="F:transferase activity"/>
    <property type="evidence" value="ECO:0007669"/>
    <property type="project" value="UniProtKB-KW"/>
</dbReference>
<accession>A0A8J2XSE0</accession>
<dbReference type="Pfam" id="PF13692">
    <property type="entry name" value="Glyco_trans_1_4"/>
    <property type="match status" value="1"/>
</dbReference>
<gene>
    <name evidence="1" type="ORF">GCM10011511_35060</name>
</gene>
<sequence>MKIVHIATLEDGGAGRAAMRLHEALLAEKVDSTFLCAIPKEQSTLARVAEKRPVPFFKRMALRAGLHSVDKVASEKLAIARCRGDYEYYSMPFSNYSLQENEIVLGADIIHLHWVANFVDFPSFFEVPKPIVWTFHDINPLLGGFHFSLDLQKNNANAELMAIEEKFRKVKSEAVASANLTICTPSSRLFEASSANPAMNRFAHHRIQNGLDTRTFRPYSHELSRQVFKLPAQKKIFLFVCGNIQNKYKGFHLLEEAVTLLPPDKDFLVVAAGYNAPVSKDPRVVFLDPIHDELLLPLLYSAADLCVIPSLEDNLPNVMLESLCCGTPVLGFPIGGLKDVIVDGVNGYLCPAISAEALAQTMARALDTPFDRAAISRENIEKFDRAVQAKRYAQLYNSLS</sequence>
<proteinExistence type="predicted"/>
<dbReference type="EMBL" id="BMJC01000004">
    <property type="protein sequence ID" value="GGB08566.1"/>
    <property type="molecule type" value="Genomic_DNA"/>
</dbReference>
<keyword evidence="1" id="KW-0808">Transferase</keyword>
<organism evidence="1 2">
    <name type="scientific">Puia dinghuensis</name>
    <dbReference type="NCBI Taxonomy" id="1792502"/>
    <lineage>
        <taxon>Bacteria</taxon>
        <taxon>Pseudomonadati</taxon>
        <taxon>Bacteroidota</taxon>
        <taxon>Chitinophagia</taxon>
        <taxon>Chitinophagales</taxon>
        <taxon>Chitinophagaceae</taxon>
        <taxon>Puia</taxon>
    </lineage>
</organism>
<dbReference type="AlphaFoldDB" id="A0A8J2XSE0"/>
<evidence type="ECO:0000313" key="1">
    <source>
        <dbReference type="EMBL" id="GGB08566.1"/>
    </source>
</evidence>
<protein>
    <submittedName>
        <fullName evidence="1">Glycosyl transferase family 1</fullName>
    </submittedName>
</protein>
<dbReference type="Proteomes" id="UP000607559">
    <property type="component" value="Unassembled WGS sequence"/>
</dbReference>
<reference evidence="1" key="1">
    <citation type="journal article" date="2014" name="Int. J. Syst. Evol. Microbiol.">
        <title>Complete genome sequence of Corynebacterium casei LMG S-19264T (=DSM 44701T), isolated from a smear-ripened cheese.</title>
        <authorList>
            <consortium name="US DOE Joint Genome Institute (JGI-PGF)"/>
            <person name="Walter F."/>
            <person name="Albersmeier A."/>
            <person name="Kalinowski J."/>
            <person name="Ruckert C."/>
        </authorList>
    </citation>
    <scope>NUCLEOTIDE SEQUENCE</scope>
    <source>
        <strain evidence="1">CGMCC 1.15448</strain>
    </source>
</reference>